<evidence type="ECO:0000313" key="1">
    <source>
        <dbReference type="EMBL" id="EDR03013.1"/>
    </source>
</evidence>
<dbReference type="AlphaFoldDB" id="B0DQW3"/>
<dbReference type="KEGG" id="lbc:LACBIDRAFT_307866"/>
<keyword evidence="2" id="KW-1185">Reference proteome</keyword>
<gene>
    <name evidence="1" type="ORF">LACBIDRAFT_307866</name>
</gene>
<name>B0DQW3_LACBS</name>
<dbReference type="OrthoDB" id="3365519at2759"/>
<dbReference type="GeneID" id="6082019"/>
<organism evidence="2">
    <name type="scientific">Laccaria bicolor (strain S238N-H82 / ATCC MYA-4686)</name>
    <name type="common">Bicoloured deceiver</name>
    <name type="synonym">Laccaria laccata var. bicolor</name>
    <dbReference type="NCBI Taxonomy" id="486041"/>
    <lineage>
        <taxon>Eukaryota</taxon>
        <taxon>Fungi</taxon>
        <taxon>Dikarya</taxon>
        <taxon>Basidiomycota</taxon>
        <taxon>Agaricomycotina</taxon>
        <taxon>Agaricomycetes</taxon>
        <taxon>Agaricomycetidae</taxon>
        <taxon>Agaricales</taxon>
        <taxon>Agaricineae</taxon>
        <taxon>Hydnangiaceae</taxon>
        <taxon>Laccaria</taxon>
    </lineage>
</organism>
<accession>B0DQW3</accession>
<dbReference type="HOGENOM" id="CLU_1787173_0_0_1"/>
<dbReference type="InParanoid" id="B0DQW3"/>
<evidence type="ECO:0000313" key="2">
    <source>
        <dbReference type="Proteomes" id="UP000001194"/>
    </source>
</evidence>
<protein>
    <submittedName>
        <fullName evidence="1">Predicted protein</fullName>
    </submittedName>
</protein>
<dbReference type="EMBL" id="DS547127">
    <property type="protein sequence ID" value="EDR03013.1"/>
    <property type="molecule type" value="Genomic_DNA"/>
</dbReference>
<proteinExistence type="predicted"/>
<reference evidence="1 2" key="1">
    <citation type="journal article" date="2008" name="Nature">
        <title>The genome of Laccaria bicolor provides insights into mycorrhizal symbiosis.</title>
        <authorList>
            <person name="Martin F."/>
            <person name="Aerts A."/>
            <person name="Ahren D."/>
            <person name="Brun A."/>
            <person name="Danchin E.G.J."/>
            <person name="Duchaussoy F."/>
            <person name="Gibon J."/>
            <person name="Kohler A."/>
            <person name="Lindquist E."/>
            <person name="Pereda V."/>
            <person name="Salamov A."/>
            <person name="Shapiro H.J."/>
            <person name="Wuyts J."/>
            <person name="Blaudez D."/>
            <person name="Buee M."/>
            <person name="Brokstein P."/>
            <person name="Canbaeck B."/>
            <person name="Cohen D."/>
            <person name="Courty P.E."/>
            <person name="Coutinho P.M."/>
            <person name="Delaruelle C."/>
            <person name="Detter J.C."/>
            <person name="Deveau A."/>
            <person name="DiFazio S."/>
            <person name="Duplessis S."/>
            <person name="Fraissinet-Tachet L."/>
            <person name="Lucic E."/>
            <person name="Frey-Klett P."/>
            <person name="Fourrey C."/>
            <person name="Feussner I."/>
            <person name="Gay G."/>
            <person name="Grimwood J."/>
            <person name="Hoegger P.J."/>
            <person name="Jain P."/>
            <person name="Kilaru S."/>
            <person name="Labbe J."/>
            <person name="Lin Y.C."/>
            <person name="Legue V."/>
            <person name="Le Tacon F."/>
            <person name="Marmeisse R."/>
            <person name="Melayah D."/>
            <person name="Montanini B."/>
            <person name="Muratet M."/>
            <person name="Nehls U."/>
            <person name="Niculita-Hirzel H."/>
            <person name="Oudot-Le Secq M.P."/>
            <person name="Peter M."/>
            <person name="Quesneville H."/>
            <person name="Rajashekar B."/>
            <person name="Reich M."/>
            <person name="Rouhier N."/>
            <person name="Schmutz J."/>
            <person name="Yin T."/>
            <person name="Chalot M."/>
            <person name="Henrissat B."/>
            <person name="Kuees U."/>
            <person name="Lucas S."/>
            <person name="Van de Peer Y."/>
            <person name="Podila G.K."/>
            <person name="Polle A."/>
            <person name="Pukkila P.J."/>
            <person name="Richardson P.M."/>
            <person name="Rouze P."/>
            <person name="Sanders I.R."/>
            <person name="Stajich J.E."/>
            <person name="Tunlid A."/>
            <person name="Tuskan G."/>
            <person name="Grigoriev I.V."/>
        </authorList>
    </citation>
    <scope>NUCLEOTIDE SEQUENCE [LARGE SCALE GENOMIC DNA]</scope>
    <source>
        <strain evidence="2">S238N-H82 / ATCC MYA-4686</strain>
    </source>
</reference>
<dbReference type="RefSeq" id="XP_001886436.1">
    <property type="nucleotide sequence ID" value="XM_001886401.1"/>
</dbReference>
<dbReference type="Proteomes" id="UP000001194">
    <property type="component" value="Unassembled WGS sequence"/>
</dbReference>
<sequence length="145" mass="15838">MMPSRASYLIRGYTRITHISTSCSSRDQSPLLLSAAPPSSRSPIAGVCSSIKGDYLSDNSIQEGEEDCKRAGVLQLMPVGDVVRGIAVGDEEKHRSVGLGWELSLREILITCIHLPKYLSALEFPPSYYHGVIHSSNLIMHIDIA</sequence>